<gene>
    <name evidence="2" type="ORF">MM415B01383_0005</name>
    <name evidence="1" type="ORF">TM448A00757_0017</name>
    <name evidence="3" type="ORF">TM448B00909_0017</name>
</gene>
<dbReference type="AlphaFoldDB" id="A0A6H1ZKE4"/>
<proteinExistence type="predicted"/>
<evidence type="ECO:0000313" key="3">
    <source>
        <dbReference type="EMBL" id="QJH97070.1"/>
    </source>
</evidence>
<sequence length="122" mass="13031">MAVERKFNLTPTRIKALRFVKGRSGGVYVSLLAQELLTSEYRQRVGSGFSAQQATRSGAGYAVPLIKAGLLTKHATTYGWGRVSITEAGLKVLSDLDAQEAGLDAVIERCIDARDGGEQGST</sequence>
<reference evidence="1" key="1">
    <citation type="submission" date="2020-03" db="EMBL/GenBank/DDBJ databases">
        <title>The deep terrestrial virosphere.</title>
        <authorList>
            <person name="Holmfeldt K."/>
            <person name="Nilsson E."/>
            <person name="Simone D."/>
            <person name="Lopez-Fernandez M."/>
            <person name="Wu X."/>
            <person name="de Brujin I."/>
            <person name="Lundin D."/>
            <person name="Andersson A."/>
            <person name="Bertilsson S."/>
            <person name="Dopson M."/>
        </authorList>
    </citation>
    <scope>NUCLEOTIDE SEQUENCE</scope>
    <source>
        <strain evidence="2">MM415B01383</strain>
        <strain evidence="1">TM448A00757</strain>
        <strain evidence="3">TM448B00909</strain>
    </source>
</reference>
<dbReference type="EMBL" id="MT141346">
    <property type="protein sequence ID" value="QJA58909.1"/>
    <property type="molecule type" value="Genomic_DNA"/>
</dbReference>
<dbReference type="EMBL" id="MT144063">
    <property type="protein sequence ID" value="QJA47929.1"/>
    <property type="molecule type" value="Genomic_DNA"/>
</dbReference>
<dbReference type="EMBL" id="MT144672">
    <property type="protein sequence ID" value="QJH97070.1"/>
    <property type="molecule type" value="Genomic_DNA"/>
</dbReference>
<organism evidence="1">
    <name type="scientific">viral metagenome</name>
    <dbReference type="NCBI Taxonomy" id="1070528"/>
    <lineage>
        <taxon>unclassified sequences</taxon>
        <taxon>metagenomes</taxon>
        <taxon>organismal metagenomes</taxon>
    </lineage>
</organism>
<evidence type="ECO:0000313" key="1">
    <source>
        <dbReference type="EMBL" id="QJA47929.1"/>
    </source>
</evidence>
<name>A0A6H1ZKE4_9ZZZZ</name>
<evidence type="ECO:0000313" key="2">
    <source>
        <dbReference type="EMBL" id="QJA58909.1"/>
    </source>
</evidence>
<accession>A0A6H1ZKE4</accession>
<protein>
    <submittedName>
        <fullName evidence="1">Uncharacterized protein</fullName>
    </submittedName>
</protein>